<dbReference type="InterPro" id="IPR028090">
    <property type="entry name" value="JAB_dom_prok"/>
</dbReference>
<keyword evidence="5" id="KW-0482">Metalloprotease</keyword>
<dbReference type="RefSeq" id="WP_302716204.1">
    <property type="nucleotide sequence ID" value="NZ_JAULSJ010000015.1"/>
</dbReference>
<protein>
    <submittedName>
        <fullName evidence="7">Mov34/MPN/PAD-1 family protein</fullName>
    </submittedName>
</protein>
<dbReference type="PROSITE" id="PS50249">
    <property type="entry name" value="MPN"/>
    <property type="match status" value="1"/>
</dbReference>
<comment type="caution">
    <text evidence="7">The sequence shown here is derived from an EMBL/GenBank/DDBJ whole genome shotgun (WGS) entry which is preliminary data.</text>
</comment>
<evidence type="ECO:0000313" key="7">
    <source>
        <dbReference type="EMBL" id="MDO3425520.1"/>
    </source>
</evidence>
<sequence length="158" mass="18324">MNSKYFLKEKNLTIQIENKIIEAMLLAARKYYPNEFGGLLIGSYTNENKDLIITDILAPKSFKSNPVYFERETKDLQEELKDFYHSDPSKYYVGEWHSHPNGGTKPSGKDIKAMKQISNCEGVSINKPVLCIIGYTKQNFQIQFHLITNNKIYTYEKI</sequence>
<keyword evidence="8" id="KW-1185">Reference proteome</keyword>
<keyword evidence="4" id="KW-0862">Zinc</keyword>
<keyword evidence="2" id="KW-0479">Metal-binding</keyword>
<evidence type="ECO:0000259" key="6">
    <source>
        <dbReference type="PROSITE" id="PS50249"/>
    </source>
</evidence>
<keyword evidence="3" id="KW-0378">Hydrolase</keyword>
<reference evidence="7" key="1">
    <citation type="submission" date="2023-07" db="EMBL/GenBank/DDBJ databases">
        <title>AMR profile of multidrug- resistance Chryseobacterium gambrini related strain.</title>
        <authorList>
            <person name="Kirdat K."/>
            <person name="Bhatt A."/>
            <person name="Kuyare S."/>
            <person name="Yadav A."/>
        </authorList>
    </citation>
    <scope>NUCLEOTIDE SEQUENCE</scope>
    <source>
        <strain evidence="7">APV-1</strain>
    </source>
</reference>
<evidence type="ECO:0000256" key="5">
    <source>
        <dbReference type="ARBA" id="ARBA00023049"/>
    </source>
</evidence>
<dbReference type="Gene3D" id="3.40.140.10">
    <property type="entry name" value="Cytidine Deaminase, domain 2"/>
    <property type="match status" value="1"/>
</dbReference>
<evidence type="ECO:0000256" key="3">
    <source>
        <dbReference type="ARBA" id="ARBA00022801"/>
    </source>
</evidence>
<keyword evidence="1" id="KW-0645">Protease</keyword>
<feature type="domain" description="MPN" evidence="6">
    <location>
        <begin position="14"/>
        <end position="158"/>
    </location>
</feature>
<evidence type="ECO:0000256" key="2">
    <source>
        <dbReference type="ARBA" id="ARBA00022723"/>
    </source>
</evidence>
<name>A0ABT8U382_9FLAO</name>
<proteinExistence type="predicted"/>
<evidence type="ECO:0000256" key="4">
    <source>
        <dbReference type="ARBA" id="ARBA00022833"/>
    </source>
</evidence>
<dbReference type="Proteomes" id="UP001168128">
    <property type="component" value="Unassembled WGS sequence"/>
</dbReference>
<organism evidence="7 8">
    <name type="scientific">Chryseobacterium urinae</name>
    <dbReference type="NCBI Taxonomy" id="3058400"/>
    <lineage>
        <taxon>Bacteria</taxon>
        <taxon>Pseudomonadati</taxon>
        <taxon>Bacteroidota</taxon>
        <taxon>Flavobacteriia</taxon>
        <taxon>Flavobacteriales</taxon>
        <taxon>Weeksellaceae</taxon>
        <taxon>Chryseobacterium group</taxon>
        <taxon>Chryseobacterium</taxon>
    </lineage>
</organism>
<dbReference type="Pfam" id="PF14464">
    <property type="entry name" value="Prok-JAB"/>
    <property type="match status" value="1"/>
</dbReference>
<accession>A0ABT8U382</accession>
<evidence type="ECO:0000313" key="8">
    <source>
        <dbReference type="Proteomes" id="UP001168128"/>
    </source>
</evidence>
<dbReference type="InterPro" id="IPR037518">
    <property type="entry name" value="MPN"/>
</dbReference>
<dbReference type="EMBL" id="JAULSJ010000015">
    <property type="protein sequence ID" value="MDO3425520.1"/>
    <property type="molecule type" value="Genomic_DNA"/>
</dbReference>
<dbReference type="SUPFAM" id="SSF102712">
    <property type="entry name" value="JAB1/MPN domain"/>
    <property type="match status" value="1"/>
</dbReference>
<evidence type="ECO:0000256" key="1">
    <source>
        <dbReference type="ARBA" id="ARBA00022670"/>
    </source>
</evidence>
<gene>
    <name evidence="7" type="ORF">QWT87_11530</name>
</gene>